<dbReference type="EMBL" id="JARKIK010000066">
    <property type="protein sequence ID" value="KAK8729974.1"/>
    <property type="molecule type" value="Genomic_DNA"/>
</dbReference>
<evidence type="ECO:0000256" key="1">
    <source>
        <dbReference type="SAM" id="MobiDB-lite"/>
    </source>
</evidence>
<feature type="region of interest" description="Disordered" evidence="1">
    <location>
        <begin position="159"/>
        <end position="178"/>
    </location>
</feature>
<dbReference type="AlphaFoldDB" id="A0AAW0WW35"/>
<dbReference type="Proteomes" id="UP001445076">
    <property type="component" value="Unassembled WGS sequence"/>
</dbReference>
<sequence>MVVWSVPRVASSQGQDVPPLSLPPGQPPTLCIPQLSTHPLTRCEVRKRQPFYHWGGKRSNLKAGDQGLPLNLREVYLALFQKARSQLPRPQLPKPQASEGELKRAAFNPWGGKRSHPVLVASLASDTVHDSPNHNTFIPVGETPFKYIKDATPVEKETIPHTAALSDEEQEGEDSFDADNEKEIWDEEPSNLLLLDENVFIPAVDNQRYKREVESYTKSLENRENSQEKTETEGDKPTPKDVQPQDIIPAETKRIRFSAWAGKRPDLQALQNAVRRLAGPEPRMAERRAFSAWAGKRSSEASHQDVQNKAIMAWIGKNLPTTQLTMADKRAFSAWAGKRSSDHLDGQITNEVTKFSPWAGKQLEETIPGDNDLAVRTINDEDSLSDDQKRSSFSAWAGK</sequence>
<keyword evidence="3" id="KW-1185">Reference proteome</keyword>
<proteinExistence type="predicted"/>
<reference evidence="2 3" key="1">
    <citation type="journal article" date="2024" name="BMC Genomics">
        <title>Genome assembly of redclaw crayfish (Cherax quadricarinatus) provides insights into its immune adaptation and hypoxia tolerance.</title>
        <authorList>
            <person name="Liu Z."/>
            <person name="Zheng J."/>
            <person name="Li H."/>
            <person name="Fang K."/>
            <person name="Wang S."/>
            <person name="He J."/>
            <person name="Zhou D."/>
            <person name="Weng S."/>
            <person name="Chi M."/>
            <person name="Gu Z."/>
            <person name="He J."/>
            <person name="Li F."/>
            <person name="Wang M."/>
        </authorList>
    </citation>
    <scope>NUCLEOTIDE SEQUENCE [LARGE SCALE GENOMIC DNA]</scope>
    <source>
        <strain evidence="2">ZL_2023a</strain>
    </source>
</reference>
<organism evidence="2 3">
    <name type="scientific">Cherax quadricarinatus</name>
    <name type="common">Australian red claw crayfish</name>
    <dbReference type="NCBI Taxonomy" id="27406"/>
    <lineage>
        <taxon>Eukaryota</taxon>
        <taxon>Metazoa</taxon>
        <taxon>Ecdysozoa</taxon>
        <taxon>Arthropoda</taxon>
        <taxon>Crustacea</taxon>
        <taxon>Multicrustacea</taxon>
        <taxon>Malacostraca</taxon>
        <taxon>Eumalacostraca</taxon>
        <taxon>Eucarida</taxon>
        <taxon>Decapoda</taxon>
        <taxon>Pleocyemata</taxon>
        <taxon>Astacidea</taxon>
        <taxon>Parastacoidea</taxon>
        <taxon>Parastacidae</taxon>
        <taxon>Cherax</taxon>
    </lineage>
</organism>
<gene>
    <name evidence="2" type="ORF">OTU49_008415</name>
</gene>
<feature type="region of interest" description="Disordered" evidence="1">
    <location>
        <begin position="217"/>
        <end position="244"/>
    </location>
</feature>
<feature type="region of interest" description="Disordered" evidence="1">
    <location>
        <begin position="364"/>
        <end position="399"/>
    </location>
</feature>
<accession>A0AAW0WW35</accession>
<name>A0AAW0WW35_CHEQU</name>
<comment type="caution">
    <text evidence="2">The sequence shown here is derived from an EMBL/GenBank/DDBJ whole genome shotgun (WGS) entry which is preliminary data.</text>
</comment>
<protein>
    <submittedName>
        <fullName evidence="2">Uncharacterized protein</fullName>
    </submittedName>
</protein>
<feature type="non-terminal residue" evidence="2">
    <location>
        <position position="399"/>
    </location>
</feature>
<feature type="compositionally biased region" description="Basic and acidic residues" evidence="1">
    <location>
        <begin position="217"/>
        <end position="239"/>
    </location>
</feature>
<feature type="compositionally biased region" description="Acidic residues" evidence="1">
    <location>
        <begin position="166"/>
        <end position="178"/>
    </location>
</feature>
<evidence type="ECO:0000313" key="2">
    <source>
        <dbReference type="EMBL" id="KAK8729974.1"/>
    </source>
</evidence>
<feature type="region of interest" description="Disordered" evidence="1">
    <location>
        <begin position="1"/>
        <end position="24"/>
    </location>
</feature>
<evidence type="ECO:0000313" key="3">
    <source>
        <dbReference type="Proteomes" id="UP001445076"/>
    </source>
</evidence>